<dbReference type="Proteomes" id="UP001597214">
    <property type="component" value="Unassembled WGS sequence"/>
</dbReference>
<sequence>MFRDNKPIHLSPYDHPDIYPGPRPVSSFLFSNGVAHRIEEGAPSVEDSIIHLSSSDHMYGSFIYPSHTKITVRDYLEANQLTPMIDRIPVLAYGSNVCLAQLLYKSSINKNVSDLFLCMRATIIDTDVVYGALLAPYGALPAIIAPVKDARTEVWVTFLDKDQLEQMHQTEGGYEFRVHKGNKIELFANESITNVYAYYYPRALFFHDSYYRFPDIPGVSSLPSMWQADMINECKMLCEFEGTREGFIHLVRWDHSFRLKVKQRLSKFESILEHPDWEIANDVYTMKELRKQNEKPPSL</sequence>
<gene>
    <name evidence="1" type="ORF">ACFSCX_21655</name>
</gene>
<keyword evidence="2" id="KW-1185">Reference proteome</keyword>
<dbReference type="RefSeq" id="WP_377930342.1">
    <property type="nucleotide sequence ID" value="NZ_JBHUEM010000052.1"/>
</dbReference>
<evidence type="ECO:0000313" key="1">
    <source>
        <dbReference type="EMBL" id="MFD1739120.1"/>
    </source>
</evidence>
<reference evidence="2" key="1">
    <citation type="journal article" date="2019" name="Int. J. Syst. Evol. Microbiol.">
        <title>The Global Catalogue of Microorganisms (GCM) 10K type strain sequencing project: providing services to taxonomists for standard genome sequencing and annotation.</title>
        <authorList>
            <consortium name="The Broad Institute Genomics Platform"/>
            <consortium name="The Broad Institute Genome Sequencing Center for Infectious Disease"/>
            <person name="Wu L."/>
            <person name="Ma J."/>
        </authorList>
    </citation>
    <scope>NUCLEOTIDE SEQUENCE [LARGE SCALE GENOMIC DNA]</scope>
    <source>
        <strain evidence="2">CCUG 49339</strain>
    </source>
</reference>
<evidence type="ECO:0000313" key="2">
    <source>
        <dbReference type="Proteomes" id="UP001597214"/>
    </source>
</evidence>
<comment type="caution">
    <text evidence="1">The sequence shown here is derived from an EMBL/GenBank/DDBJ whole genome shotgun (WGS) entry which is preliminary data.</text>
</comment>
<dbReference type="EMBL" id="JBHUEM010000052">
    <property type="protein sequence ID" value="MFD1739120.1"/>
    <property type="molecule type" value="Genomic_DNA"/>
</dbReference>
<protein>
    <submittedName>
        <fullName evidence="1">Uncharacterized protein</fullName>
    </submittedName>
</protein>
<name>A0ABW4LYC5_9BACI</name>
<organism evidence="1 2">
    <name type="scientific">Bacillus salitolerans</name>
    <dbReference type="NCBI Taxonomy" id="1437434"/>
    <lineage>
        <taxon>Bacteria</taxon>
        <taxon>Bacillati</taxon>
        <taxon>Bacillota</taxon>
        <taxon>Bacilli</taxon>
        <taxon>Bacillales</taxon>
        <taxon>Bacillaceae</taxon>
        <taxon>Bacillus</taxon>
    </lineage>
</organism>
<accession>A0ABW4LYC5</accession>
<proteinExistence type="predicted"/>